<comment type="similarity">
    <text evidence="1">Belongs to the sigma-70 factor family. ECF subfamily.</text>
</comment>
<feature type="domain" description="RNA polymerase sigma factor 70 region 4 type 2" evidence="6">
    <location>
        <begin position="132"/>
        <end position="182"/>
    </location>
</feature>
<organism evidence="7 8">
    <name type="scientific">Stella humosa</name>
    <dbReference type="NCBI Taxonomy" id="94"/>
    <lineage>
        <taxon>Bacteria</taxon>
        <taxon>Pseudomonadati</taxon>
        <taxon>Pseudomonadota</taxon>
        <taxon>Alphaproteobacteria</taxon>
        <taxon>Rhodospirillales</taxon>
        <taxon>Stellaceae</taxon>
        <taxon>Stella</taxon>
    </lineage>
</organism>
<reference evidence="7 8" key="1">
    <citation type="submission" date="2018-11" db="EMBL/GenBank/DDBJ databases">
        <title>Genomic Encyclopedia of Type Strains, Phase IV (KMG-IV): sequencing the most valuable type-strain genomes for metagenomic binning, comparative biology and taxonomic classification.</title>
        <authorList>
            <person name="Goeker M."/>
        </authorList>
    </citation>
    <scope>NUCLEOTIDE SEQUENCE [LARGE SCALE GENOMIC DNA]</scope>
    <source>
        <strain evidence="7 8">DSM 5900</strain>
    </source>
</reference>
<comment type="caution">
    <text evidence="7">The sequence shown here is derived from an EMBL/GenBank/DDBJ whole genome shotgun (WGS) entry which is preliminary data.</text>
</comment>
<dbReference type="RefSeq" id="WP_123689195.1">
    <property type="nucleotide sequence ID" value="NZ_AP019700.1"/>
</dbReference>
<keyword evidence="2" id="KW-0805">Transcription regulation</keyword>
<protein>
    <submittedName>
        <fullName evidence="7">RNA polymerase sigma-70 factor (ECF subfamily)</fullName>
    </submittedName>
</protein>
<dbReference type="GO" id="GO:0003677">
    <property type="term" value="F:DNA binding"/>
    <property type="evidence" value="ECO:0007669"/>
    <property type="project" value="InterPro"/>
</dbReference>
<dbReference type="InterPro" id="IPR014284">
    <property type="entry name" value="RNA_pol_sigma-70_dom"/>
</dbReference>
<dbReference type="PANTHER" id="PTHR43133:SF32">
    <property type="entry name" value="BLR3042 PROTEIN"/>
    <property type="match status" value="1"/>
</dbReference>
<evidence type="ECO:0000259" key="6">
    <source>
        <dbReference type="Pfam" id="PF08281"/>
    </source>
</evidence>
<dbReference type="InterPro" id="IPR036388">
    <property type="entry name" value="WH-like_DNA-bd_sf"/>
</dbReference>
<evidence type="ECO:0000313" key="7">
    <source>
        <dbReference type="EMBL" id="ROP99851.1"/>
    </source>
</evidence>
<dbReference type="Gene3D" id="1.10.1740.10">
    <property type="match status" value="1"/>
</dbReference>
<dbReference type="InterPro" id="IPR013324">
    <property type="entry name" value="RNA_pol_sigma_r3/r4-like"/>
</dbReference>
<dbReference type="InterPro" id="IPR039425">
    <property type="entry name" value="RNA_pol_sigma-70-like"/>
</dbReference>
<keyword evidence="3" id="KW-0731">Sigma factor</keyword>
<dbReference type="PANTHER" id="PTHR43133">
    <property type="entry name" value="RNA POLYMERASE ECF-TYPE SIGMA FACTO"/>
    <property type="match status" value="1"/>
</dbReference>
<proteinExistence type="inferred from homology"/>
<dbReference type="NCBIfam" id="TIGR02937">
    <property type="entry name" value="sigma70-ECF"/>
    <property type="match status" value="1"/>
</dbReference>
<dbReference type="SUPFAM" id="SSF88946">
    <property type="entry name" value="Sigma2 domain of RNA polymerase sigma factors"/>
    <property type="match status" value="1"/>
</dbReference>
<sequence length="196" mass="22083">MAEGQGRTGKEFQQLENDLLTRAGRGDRAAFKALYERFQRPLFGFLMRMVRDQAMANELLNDVMLDVWRSAAGFEGRSSAGTWIFGIAHNKAISLLRRRREDQLPEDAADTIVDDAATPDATAEQADLGRVMQRLLDRLTPEHRAVLQLTYYQDLSVQEIADALDCPVNTVKTRMFYGRQRMREMLSAAGIQGVSA</sequence>
<dbReference type="InterPro" id="IPR007627">
    <property type="entry name" value="RNA_pol_sigma70_r2"/>
</dbReference>
<dbReference type="SUPFAM" id="SSF88659">
    <property type="entry name" value="Sigma3 and sigma4 domains of RNA polymerase sigma factors"/>
    <property type="match status" value="1"/>
</dbReference>
<dbReference type="OrthoDB" id="9803470at2"/>
<keyword evidence="4" id="KW-0804">Transcription</keyword>
<dbReference type="Proteomes" id="UP000278222">
    <property type="component" value="Unassembled WGS sequence"/>
</dbReference>
<accession>A0A3N1M2A2</accession>
<dbReference type="InterPro" id="IPR013325">
    <property type="entry name" value="RNA_pol_sigma_r2"/>
</dbReference>
<dbReference type="Gene3D" id="1.10.10.10">
    <property type="entry name" value="Winged helix-like DNA-binding domain superfamily/Winged helix DNA-binding domain"/>
    <property type="match status" value="1"/>
</dbReference>
<dbReference type="EMBL" id="RJKX01000013">
    <property type="protein sequence ID" value="ROP99851.1"/>
    <property type="molecule type" value="Genomic_DNA"/>
</dbReference>
<dbReference type="InterPro" id="IPR013249">
    <property type="entry name" value="RNA_pol_sigma70_r4_t2"/>
</dbReference>
<keyword evidence="8" id="KW-1185">Reference proteome</keyword>
<dbReference type="Pfam" id="PF04542">
    <property type="entry name" value="Sigma70_r2"/>
    <property type="match status" value="1"/>
</dbReference>
<dbReference type="GO" id="GO:0006352">
    <property type="term" value="P:DNA-templated transcription initiation"/>
    <property type="evidence" value="ECO:0007669"/>
    <property type="project" value="InterPro"/>
</dbReference>
<dbReference type="GO" id="GO:0016987">
    <property type="term" value="F:sigma factor activity"/>
    <property type="evidence" value="ECO:0007669"/>
    <property type="project" value="UniProtKB-KW"/>
</dbReference>
<evidence type="ECO:0000259" key="5">
    <source>
        <dbReference type="Pfam" id="PF04542"/>
    </source>
</evidence>
<dbReference type="Pfam" id="PF08281">
    <property type="entry name" value="Sigma70_r4_2"/>
    <property type="match status" value="1"/>
</dbReference>
<feature type="domain" description="RNA polymerase sigma-70 region 2" evidence="5">
    <location>
        <begin position="34"/>
        <end position="100"/>
    </location>
</feature>
<evidence type="ECO:0000256" key="3">
    <source>
        <dbReference type="ARBA" id="ARBA00023082"/>
    </source>
</evidence>
<dbReference type="CDD" id="cd06171">
    <property type="entry name" value="Sigma70_r4"/>
    <property type="match status" value="1"/>
</dbReference>
<evidence type="ECO:0000256" key="2">
    <source>
        <dbReference type="ARBA" id="ARBA00023015"/>
    </source>
</evidence>
<dbReference type="AlphaFoldDB" id="A0A3N1M2A2"/>
<evidence type="ECO:0000256" key="1">
    <source>
        <dbReference type="ARBA" id="ARBA00010641"/>
    </source>
</evidence>
<gene>
    <name evidence="7" type="ORF">EDC65_1642</name>
</gene>
<evidence type="ECO:0000256" key="4">
    <source>
        <dbReference type="ARBA" id="ARBA00023163"/>
    </source>
</evidence>
<evidence type="ECO:0000313" key="8">
    <source>
        <dbReference type="Proteomes" id="UP000278222"/>
    </source>
</evidence>
<name>A0A3N1M2A2_9PROT</name>